<dbReference type="EMBL" id="FQYP01000002">
    <property type="protein sequence ID" value="SHI71242.1"/>
    <property type="molecule type" value="Genomic_DNA"/>
</dbReference>
<protein>
    <submittedName>
        <fullName evidence="1">ATP-GRASP peptide maturase, grasp-with-spasm system</fullName>
    </submittedName>
</protein>
<sequence length="334" mass="39479">MTIIFSEEVDLSTNHVMNWFIYKNRRVKRYNGKTSFTGHNSFEFNNRKFSIHLDKESESQINFSNEEDEENITSLWFRRPYNAVDDITVDIEGEEFLFPDLEILRSIGFNYKIFKDFFVTKFCNRCLGSYFVTGLNKPFTLELAKKTGLLIPNTIITNSKNDVVEFFLVNNQSIIRKALHEAFRYIPENDNFWISNKTVLIDKIEKIPDAFGPSIFQEHIKKMYEIRCFYLDGEFYSSCIFSQKNSKTQIDFRNYDSTKPNRIVPYKLLKDIENKLTELMVMLKLNTGSIDIIRAQNGEYIFLEVNPVGQYGFISEKCNFNLDYKIFKYLSDEK</sequence>
<name>A0A1M6DDF8_9FLAO</name>
<dbReference type="Proteomes" id="UP000184432">
    <property type="component" value="Unassembled WGS sequence"/>
</dbReference>
<dbReference type="PANTHER" id="PTHR21621:SF0">
    <property type="entry name" value="BETA-CITRYLGLUTAMATE SYNTHASE B-RELATED"/>
    <property type="match status" value="1"/>
</dbReference>
<gene>
    <name evidence="1" type="ORF">SAMN04488508_102559</name>
</gene>
<organism evidence="1 2">
    <name type="scientific">Aquimarina spongiae</name>
    <dbReference type="NCBI Taxonomy" id="570521"/>
    <lineage>
        <taxon>Bacteria</taxon>
        <taxon>Pseudomonadati</taxon>
        <taxon>Bacteroidota</taxon>
        <taxon>Flavobacteriia</taxon>
        <taxon>Flavobacteriales</taxon>
        <taxon>Flavobacteriaceae</taxon>
        <taxon>Aquimarina</taxon>
    </lineage>
</organism>
<dbReference type="OrthoDB" id="583309at2"/>
<dbReference type="GO" id="GO:0018169">
    <property type="term" value="F:ribosomal S6-glutamic acid ligase activity"/>
    <property type="evidence" value="ECO:0007669"/>
    <property type="project" value="TreeGrafter"/>
</dbReference>
<dbReference type="NCBIfam" id="TIGR04192">
    <property type="entry name" value="GRASP_w_spasm"/>
    <property type="match status" value="1"/>
</dbReference>
<dbReference type="Gene3D" id="3.30.470.20">
    <property type="entry name" value="ATP-grasp fold, B domain"/>
    <property type="match status" value="1"/>
</dbReference>
<dbReference type="GO" id="GO:0005737">
    <property type="term" value="C:cytoplasm"/>
    <property type="evidence" value="ECO:0007669"/>
    <property type="project" value="TreeGrafter"/>
</dbReference>
<accession>A0A1M6DDF8</accession>
<reference evidence="2" key="1">
    <citation type="submission" date="2016-11" db="EMBL/GenBank/DDBJ databases">
        <authorList>
            <person name="Varghese N."/>
            <person name="Submissions S."/>
        </authorList>
    </citation>
    <scope>NUCLEOTIDE SEQUENCE [LARGE SCALE GENOMIC DNA]</scope>
    <source>
        <strain evidence="2">DSM 22623</strain>
    </source>
</reference>
<dbReference type="AlphaFoldDB" id="A0A1M6DDF8"/>
<dbReference type="SUPFAM" id="SSF56059">
    <property type="entry name" value="Glutathione synthetase ATP-binding domain-like"/>
    <property type="match status" value="1"/>
</dbReference>
<dbReference type="GO" id="GO:0009432">
    <property type="term" value="P:SOS response"/>
    <property type="evidence" value="ECO:0007669"/>
    <property type="project" value="TreeGrafter"/>
</dbReference>
<dbReference type="RefSeq" id="WP_073315327.1">
    <property type="nucleotide sequence ID" value="NZ_FQYP01000002.1"/>
</dbReference>
<keyword evidence="2" id="KW-1185">Reference proteome</keyword>
<dbReference type="InterPro" id="IPR026455">
    <property type="entry name" value="GRASP_w_spasm"/>
</dbReference>
<evidence type="ECO:0000313" key="2">
    <source>
        <dbReference type="Proteomes" id="UP000184432"/>
    </source>
</evidence>
<dbReference type="STRING" id="570521.SAMN04488508_102559"/>
<proteinExistence type="predicted"/>
<evidence type="ECO:0000313" key="1">
    <source>
        <dbReference type="EMBL" id="SHI71242.1"/>
    </source>
</evidence>
<dbReference type="PANTHER" id="PTHR21621">
    <property type="entry name" value="RIBOSOMAL PROTEIN S6 MODIFICATION PROTEIN"/>
    <property type="match status" value="1"/>
</dbReference>